<dbReference type="Pfam" id="PF00004">
    <property type="entry name" value="AAA"/>
    <property type="match status" value="2"/>
</dbReference>
<dbReference type="Gene3D" id="1.10.8.60">
    <property type="match status" value="2"/>
</dbReference>
<dbReference type="GO" id="GO:0005778">
    <property type="term" value="C:peroxisomal membrane"/>
    <property type="evidence" value="ECO:0007669"/>
    <property type="project" value="TreeGrafter"/>
</dbReference>
<dbReference type="InParanoid" id="A0A286UY41"/>
<evidence type="ECO:0000256" key="7">
    <source>
        <dbReference type="ARBA" id="ARBA00023136"/>
    </source>
</evidence>
<dbReference type="InterPro" id="IPR056995">
    <property type="entry name" value="PEX6_4th_dom"/>
</dbReference>
<dbReference type="InterPro" id="IPR050168">
    <property type="entry name" value="AAA_ATPase_domain"/>
</dbReference>
<dbReference type="GO" id="GO:0016887">
    <property type="term" value="F:ATP hydrolysis activity"/>
    <property type="evidence" value="ECO:0007669"/>
    <property type="project" value="InterPro"/>
</dbReference>
<dbReference type="Gene3D" id="3.40.50.300">
    <property type="entry name" value="P-loop containing nucleotide triphosphate hydrolases"/>
    <property type="match status" value="2"/>
</dbReference>
<dbReference type="InterPro" id="IPR003960">
    <property type="entry name" value="ATPase_AAA_CS"/>
</dbReference>
<evidence type="ECO:0000256" key="6">
    <source>
        <dbReference type="ARBA" id="ARBA00022840"/>
    </source>
</evidence>
<dbReference type="InterPro" id="IPR003959">
    <property type="entry name" value="ATPase_AAA_core"/>
</dbReference>
<keyword evidence="5" id="KW-0378">Hydrolase</keyword>
<dbReference type="SMART" id="SM00382">
    <property type="entry name" value="AAA"/>
    <property type="match status" value="2"/>
</dbReference>
<keyword evidence="4" id="KW-0547">Nucleotide-binding</keyword>
<sequence length="1079" mass="119937">MLPSSYVPRRFLKLLGMSRISVRKTFTTSLHHRNNSRIILWAKPANIKHTSSIWNSVFVSSQTQLFKEGHTLCTLKVIKPMKLGEVTVTISFRQLHAQKLSGSQQILLEQWFCKDERILKTGDTLLGVKSENGFDDYVNSGSFPYICAQIILTEPVSQGYVVLGETRFLVVFQDEPTSFPASLSILFNENKVSPTSQEEDDLLIDENFLAPSLLQNSGHRDSEVSSNVNGIPVTKFIGREFRSFLLSPKPANIPLPSSYDESFSVLIAPDELAKAGMFSGDWAIAQISENSRLVQALAFEEGETSFSTLYTDSRFACKYGWTPFNTTPITVKLNPCGVVPPPVPTAKSVVLARISSPDSLKRRNYNTMLLALKNYFAKSKRLVKIKDIISFKIPTNYGSVFDDIMEGSSVEESTEVDEKCRNEVYYSTSKVYFLVTNLEHDVIKIRNEVENSTMLRSASGELGCWVDPVSTRITQTGVEHHRVVDIDLEISDFEFTRLKTSQGFIKFYDLASSCLGENASIMGLCPFVLLKGPTGSAMSGLVRIVARCLGYHFLDVSTYDILNETESKTENQLKDHFNAAMSCSPCILLLKDIDGLVQATQNDSSKEPSIVSYLRELNNELYRDWKQTGFPVLVLATTSNYERLPSSLVSCFKHEISLEVPDLSRRLNVLESLTEGDRLGDDISLRNLAAQTAAFTEDTLSDFLSQARICAMDRSSRSLNSEGPISSDLIDSGMILTSKDFSDALSKVRTSFSSSIGAPSIPNVTWDDVGGLAEVKKDILDTIQLPLDNPSLFTNGLRKRSGILLYGPPGTGKTLLAKAVATSCSLNFFSVKGPELLNMYIGESEANVRRVFQRAREAKPCVIFFDELDSVAPKRGNHGDSGGVMDRIVSQLLAELDGMSASKEGSEIFVIGATNRPDLLDPALLRPGRFDRLLYLGVSNTHNAQFNIISALTRKFRLEPSLDLMSVAQQCTFNYTGADLYALCSDAMLKAMSRQAQEVDRKIAVLNQTRELPGHQYPMVPQYYLSELANPSETEVILSYVDFQEALNELVPSVSQSEMEHYNRIQRTFSEQSFSSESP</sequence>
<reference evidence="12 13" key="1">
    <citation type="journal article" date="2017" name="Mol. Ecol.">
        <title>Comparative and population genomic landscape of Phellinus noxius: A hypervariable fungus causing root rot in trees.</title>
        <authorList>
            <person name="Chung C.L."/>
            <person name="Lee T.J."/>
            <person name="Akiba M."/>
            <person name="Lee H.H."/>
            <person name="Kuo T.H."/>
            <person name="Liu D."/>
            <person name="Ke H.M."/>
            <person name="Yokoi T."/>
            <person name="Roa M.B."/>
            <person name="Lu M.J."/>
            <person name="Chang Y.Y."/>
            <person name="Ann P.J."/>
            <person name="Tsai J.N."/>
            <person name="Chen C.Y."/>
            <person name="Tzean S.S."/>
            <person name="Ota Y."/>
            <person name="Hattori T."/>
            <person name="Sahashi N."/>
            <person name="Liou R.F."/>
            <person name="Kikuchi T."/>
            <person name="Tsai I.J."/>
        </authorList>
    </citation>
    <scope>NUCLEOTIDE SEQUENCE [LARGE SCALE GENOMIC DNA]</scope>
    <source>
        <strain evidence="12 13">FFPRI411160</strain>
    </source>
</reference>
<name>A0A286UY41_9AGAM</name>
<dbReference type="STRING" id="2282107.A0A286UY41"/>
<feature type="domain" description="AAA+ ATPase" evidence="11">
    <location>
        <begin position="799"/>
        <end position="940"/>
    </location>
</feature>
<dbReference type="FunFam" id="1.10.8.60:FF:000039">
    <property type="entry name" value="peroxisome biogenesis factor 6"/>
    <property type="match status" value="1"/>
</dbReference>
<keyword evidence="6" id="KW-0067">ATP-binding</keyword>
<dbReference type="InterPro" id="IPR003593">
    <property type="entry name" value="AAA+_ATPase"/>
</dbReference>
<evidence type="ECO:0000256" key="3">
    <source>
        <dbReference type="ARBA" id="ARBA00022593"/>
    </source>
</evidence>
<dbReference type="OrthoDB" id="5553750at2759"/>
<dbReference type="EMBL" id="NBII01000001">
    <property type="protein sequence ID" value="PAV24404.1"/>
    <property type="molecule type" value="Genomic_DNA"/>
</dbReference>
<accession>A0A286UY41</accession>
<protein>
    <recommendedName>
        <fullName evidence="8">Peroxisomal ATPase PEX6</fullName>
    </recommendedName>
    <alternativeName>
        <fullName evidence="9">Peroxin-6</fullName>
    </alternativeName>
</protein>
<dbReference type="GO" id="GO:0005524">
    <property type="term" value="F:ATP binding"/>
    <property type="evidence" value="ECO:0007669"/>
    <property type="project" value="UniProtKB-KW"/>
</dbReference>
<keyword evidence="3" id="KW-0962">Peroxisome biogenesis</keyword>
<evidence type="ECO:0000256" key="10">
    <source>
        <dbReference type="ARBA" id="ARBA00048778"/>
    </source>
</evidence>
<dbReference type="PANTHER" id="PTHR23077:SF9">
    <property type="entry name" value="PEROXISOMAL ATPASE PEX6"/>
    <property type="match status" value="1"/>
</dbReference>
<dbReference type="Proteomes" id="UP000217199">
    <property type="component" value="Unassembled WGS sequence"/>
</dbReference>
<dbReference type="PROSITE" id="PS00674">
    <property type="entry name" value="AAA"/>
    <property type="match status" value="1"/>
</dbReference>
<comment type="caution">
    <text evidence="12">The sequence shown here is derived from an EMBL/GenBank/DDBJ whole genome shotgun (WGS) entry which is preliminary data.</text>
</comment>
<evidence type="ECO:0000313" key="13">
    <source>
        <dbReference type="Proteomes" id="UP000217199"/>
    </source>
</evidence>
<gene>
    <name evidence="12" type="ORF">PNOK_0147200</name>
</gene>
<dbReference type="Pfam" id="PF17862">
    <property type="entry name" value="AAA_lid_3"/>
    <property type="match status" value="1"/>
</dbReference>
<keyword evidence="7" id="KW-0472">Membrane</keyword>
<comment type="similarity">
    <text evidence="2">Belongs to the AAA ATPase family.</text>
</comment>
<dbReference type="InterPro" id="IPR047533">
    <property type="entry name" value="RecA-like_PEX6_r2"/>
</dbReference>
<feature type="domain" description="AAA+ ATPase" evidence="11">
    <location>
        <begin position="524"/>
        <end position="662"/>
    </location>
</feature>
<comment type="subcellular location">
    <subcellularLocation>
        <location evidence="1">Membrane</location>
    </subcellularLocation>
</comment>
<dbReference type="SUPFAM" id="SSF52540">
    <property type="entry name" value="P-loop containing nucleoside triphosphate hydrolases"/>
    <property type="match status" value="2"/>
</dbReference>
<evidence type="ECO:0000256" key="4">
    <source>
        <dbReference type="ARBA" id="ARBA00022741"/>
    </source>
</evidence>
<dbReference type="InterPro" id="IPR027417">
    <property type="entry name" value="P-loop_NTPase"/>
</dbReference>
<keyword evidence="13" id="KW-1185">Reference proteome</keyword>
<organism evidence="12 13">
    <name type="scientific">Pyrrhoderma noxium</name>
    <dbReference type="NCBI Taxonomy" id="2282107"/>
    <lineage>
        <taxon>Eukaryota</taxon>
        <taxon>Fungi</taxon>
        <taxon>Dikarya</taxon>
        <taxon>Basidiomycota</taxon>
        <taxon>Agaricomycotina</taxon>
        <taxon>Agaricomycetes</taxon>
        <taxon>Hymenochaetales</taxon>
        <taxon>Hymenochaetaceae</taxon>
        <taxon>Pyrrhoderma</taxon>
    </lineage>
</organism>
<dbReference type="FunCoup" id="A0A286UY41">
    <property type="interactions" value="108"/>
</dbReference>
<dbReference type="PANTHER" id="PTHR23077">
    <property type="entry name" value="AAA-FAMILY ATPASE"/>
    <property type="match status" value="1"/>
</dbReference>
<dbReference type="Pfam" id="PF23315">
    <property type="entry name" value="PEX6_4th"/>
    <property type="match status" value="1"/>
</dbReference>
<dbReference type="GO" id="GO:0016558">
    <property type="term" value="P:protein import into peroxisome matrix"/>
    <property type="evidence" value="ECO:0007669"/>
    <property type="project" value="TreeGrafter"/>
</dbReference>
<dbReference type="InterPro" id="IPR041569">
    <property type="entry name" value="AAA_lid_3"/>
</dbReference>
<evidence type="ECO:0000256" key="2">
    <source>
        <dbReference type="ARBA" id="ARBA00006914"/>
    </source>
</evidence>
<evidence type="ECO:0000256" key="8">
    <source>
        <dbReference type="ARBA" id="ARBA00034811"/>
    </source>
</evidence>
<evidence type="ECO:0000313" key="12">
    <source>
        <dbReference type="EMBL" id="PAV24404.1"/>
    </source>
</evidence>
<dbReference type="AlphaFoldDB" id="A0A286UY41"/>
<dbReference type="GO" id="GO:0005829">
    <property type="term" value="C:cytosol"/>
    <property type="evidence" value="ECO:0007669"/>
    <property type="project" value="TreeGrafter"/>
</dbReference>
<proteinExistence type="inferred from homology"/>
<evidence type="ECO:0000256" key="1">
    <source>
        <dbReference type="ARBA" id="ARBA00004370"/>
    </source>
</evidence>
<dbReference type="CDD" id="cd19527">
    <property type="entry name" value="RecA-like_PEX6_r2"/>
    <property type="match status" value="1"/>
</dbReference>
<evidence type="ECO:0000256" key="5">
    <source>
        <dbReference type="ARBA" id="ARBA00022801"/>
    </source>
</evidence>
<comment type="catalytic activity">
    <reaction evidence="10">
        <text>ATP + H2O = ADP + phosphate + H(+)</text>
        <dbReference type="Rhea" id="RHEA:13065"/>
        <dbReference type="ChEBI" id="CHEBI:15377"/>
        <dbReference type="ChEBI" id="CHEBI:15378"/>
        <dbReference type="ChEBI" id="CHEBI:30616"/>
        <dbReference type="ChEBI" id="CHEBI:43474"/>
        <dbReference type="ChEBI" id="CHEBI:456216"/>
    </reaction>
    <physiologicalReaction direction="left-to-right" evidence="10">
        <dbReference type="Rhea" id="RHEA:13066"/>
    </physiologicalReaction>
</comment>
<dbReference type="FunFam" id="3.40.50.300:FF:000109">
    <property type="entry name" value="Peroxisomal biogenesis factor 6"/>
    <property type="match status" value="1"/>
</dbReference>
<evidence type="ECO:0000259" key="11">
    <source>
        <dbReference type="SMART" id="SM00382"/>
    </source>
</evidence>
<evidence type="ECO:0000256" key="9">
    <source>
        <dbReference type="ARBA" id="ARBA00034920"/>
    </source>
</evidence>